<name>A0A231GX76_9NOCA</name>
<dbReference type="FunFam" id="3.30.300.30:FF:000008">
    <property type="entry name" value="2,3-dihydroxybenzoate-AMP ligase"/>
    <property type="match status" value="1"/>
</dbReference>
<dbReference type="InterPro" id="IPR050237">
    <property type="entry name" value="ATP-dep_AMP-bd_enzyme"/>
</dbReference>
<protein>
    <submittedName>
        <fullName evidence="6">2-succinylbenzoate--CoA ligase</fullName>
        <ecNumber evidence="6">6.2.1.26</ecNumber>
    </submittedName>
</protein>
<gene>
    <name evidence="6" type="primary">menE_4</name>
    <name evidence="6" type="ORF">B7C42_06604</name>
</gene>
<feature type="domain" description="AMP-binding enzyme C-terminal" evidence="5">
    <location>
        <begin position="473"/>
        <end position="548"/>
    </location>
</feature>
<feature type="domain" description="AMP-dependent synthetase/ligase" evidence="4">
    <location>
        <begin position="67"/>
        <end position="425"/>
    </location>
</feature>
<feature type="compositionally biased region" description="Polar residues" evidence="3">
    <location>
        <begin position="194"/>
        <end position="207"/>
    </location>
</feature>
<keyword evidence="2 6" id="KW-0436">Ligase</keyword>
<dbReference type="EC" id="6.2.1.26" evidence="6"/>
<keyword evidence="7" id="KW-1185">Reference proteome</keyword>
<reference evidence="6 7" key="1">
    <citation type="submission" date="2017-07" db="EMBL/GenBank/DDBJ databases">
        <title>First draft Genome Sequence of Nocardia cerradoensis isolated from human infection.</title>
        <authorList>
            <person name="Carrasco G."/>
        </authorList>
    </citation>
    <scope>NUCLEOTIDE SEQUENCE [LARGE SCALE GENOMIC DNA]</scope>
    <source>
        <strain evidence="6 7">CNM20130759</strain>
    </source>
</reference>
<proteinExistence type="inferred from homology"/>
<dbReference type="InterPro" id="IPR045851">
    <property type="entry name" value="AMP-bd_C_sf"/>
</dbReference>
<dbReference type="AlphaFoldDB" id="A0A231GX76"/>
<dbReference type="GO" id="GO:0008756">
    <property type="term" value="F:o-succinylbenzoate-CoA ligase activity"/>
    <property type="evidence" value="ECO:0007669"/>
    <property type="project" value="UniProtKB-EC"/>
</dbReference>
<evidence type="ECO:0000259" key="4">
    <source>
        <dbReference type="Pfam" id="PF00501"/>
    </source>
</evidence>
<dbReference type="Pfam" id="PF00501">
    <property type="entry name" value="AMP-binding"/>
    <property type="match status" value="1"/>
</dbReference>
<evidence type="ECO:0000256" key="1">
    <source>
        <dbReference type="ARBA" id="ARBA00006432"/>
    </source>
</evidence>
<feature type="region of interest" description="Disordered" evidence="3">
    <location>
        <begin position="194"/>
        <end position="217"/>
    </location>
</feature>
<organism evidence="6 7">
    <name type="scientific">Nocardia cerradoensis</name>
    <dbReference type="NCBI Taxonomy" id="85688"/>
    <lineage>
        <taxon>Bacteria</taxon>
        <taxon>Bacillati</taxon>
        <taxon>Actinomycetota</taxon>
        <taxon>Actinomycetes</taxon>
        <taxon>Mycobacteriales</taxon>
        <taxon>Nocardiaceae</taxon>
        <taxon>Nocardia</taxon>
    </lineage>
</organism>
<dbReference type="PANTHER" id="PTHR43767">
    <property type="entry name" value="LONG-CHAIN-FATTY-ACID--COA LIGASE"/>
    <property type="match status" value="1"/>
</dbReference>
<comment type="similarity">
    <text evidence="1">Belongs to the ATP-dependent AMP-binding enzyme family.</text>
</comment>
<dbReference type="Proteomes" id="UP000215506">
    <property type="component" value="Unassembled WGS sequence"/>
</dbReference>
<dbReference type="Pfam" id="PF13193">
    <property type="entry name" value="AMP-binding_C"/>
    <property type="match status" value="1"/>
</dbReference>
<evidence type="ECO:0000256" key="3">
    <source>
        <dbReference type="SAM" id="MobiDB-lite"/>
    </source>
</evidence>
<dbReference type="InterPro" id="IPR042099">
    <property type="entry name" value="ANL_N_sf"/>
</dbReference>
<sequence length="567" mass="60884">MEHRLELPKGPTVLKAVRRRTRGAYDTIRSVRVLLRRGLFDPVRLDLAVRSYVDVARFGPFAGVVMHAVRTRPEATAIVDERGSLTFRALDEQSNALARGLAAQGIRAGDVIALLARDHRGMVLSLLAAGKLGVRAVLMNTGFAKPQLADVAMREKVKAVLHDSEFTELTSAIPTDISRVLTWVDPADAVDPSTPTIESVSASQSVRPLSPPTTPGGMVILTSGTTGTPKGAPRDRVSPFVTAQFLDRIPLPANGTMLVAAPVFHGTGLSQFTLGIALGNRVVFQQRRFDPEKTLADIAKYQADSLIVVPTMLQRILDLDEQILAKYDPSSSIKVIFAAGSAITPDVVTRSLNYFGDTLYNLYGSTECAVVTVATPAELRKAPTTAGRAPMGVRITLLDQTRKPITAPGVTGTIFVDNGFAFDGYTDGRTKEVAEGMMSTGDVGHFDSDGLLHIDGRDDDMIVSGGENVFPIEVENLIAGRADVLEAAVIGVDDAEYGKRLCAIVVPGAGSSRDATEIKDYVKSNLARYKVPREVIFVDRLPRNATGKLLRNSLAQIAIEGSPEHHG</sequence>
<dbReference type="InterPro" id="IPR000873">
    <property type="entry name" value="AMP-dep_synth/lig_dom"/>
</dbReference>
<dbReference type="PANTHER" id="PTHR43767:SF1">
    <property type="entry name" value="NONRIBOSOMAL PEPTIDE SYNTHASE PES1 (EUROFUNG)-RELATED"/>
    <property type="match status" value="1"/>
</dbReference>
<dbReference type="Gene3D" id="3.40.50.12780">
    <property type="entry name" value="N-terminal domain of ligase-like"/>
    <property type="match status" value="1"/>
</dbReference>
<accession>A0A231GX76</accession>
<evidence type="ECO:0000313" key="6">
    <source>
        <dbReference type="EMBL" id="OXR41206.1"/>
    </source>
</evidence>
<evidence type="ECO:0000259" key="5">
    <source>
        <dbReference type="Pfam" id="PF13193"/>
    </source>
</evidence>
<dbReference type="Gene3D" id="3.30.300.30">
    <property type="match status" value="1"/>
</dbReference>
<evidence type="ECO:0000313" key="7">
    <source>
        <dbReference type="Proteomes" id="UP000215506"/>
    </source>
</evidence>
<dbReference type="SUPFAM" id="SSF56801">
    <property type="entry name" value="Acetyl-CoA synthetase-like"/>
    <property type="match status" value="1"/>
</dbReference>
<comment type="caution">
    <text evidence="6">The sequence shown here is derived from an EMBL/GenBank/DDBJ whole genome shotgun (WGS) entry which is preliminary data.</text>
</comment>
<evidence type="ECO:0000256" key="2">
    <source>
        <dbReference type="ARBA" id="ARBA00022598"/>
    </source>
</evidence>
<dbReference type="InterPro" id="IPR020845">
    <property type="entry name" value="AMP-binding_CS"/>
</dbReference>
<dbReference type="PROSITE" id="PS00455">
    <property type="entry name" value="AMP_BINDING"/>
    <property type="match status" value="1"/>
</dbReference>
<dbReference type="EMBL" id="NGAF01000021">
    <property type="protein sequence ID" value="OXR41206.1"/>
    <property type="molecule type" value="Genomic_DNA"/>
</dbReference>
<dbReference type="InterPro" id="IPR025110">
    <property type="entry name" value="AMP-bd_C"/>
</dbReference>